<dbReference type="GO" id="GO:0016740">
    <property type="term" value="F:transferase activity"/>
    <property type="evidence" value="ECO:0007669"/>
    <property type="project" value="UniProtKB-KW"/>
</dbReference>
<dbReference type="AlphaFoldDB" id="A0A401UGQ0"/>
<evidence type="ECO:0000256" key="4">
    <source>
        <dbReference type="ARBA" id="ARBA00022984"/>
    </source>
</evidence>
<comment type="pathway">
    <text evidence="1 6">Cell wall biogenesis; peptidoglycan biosynthesis.</text>
</comment>
<dbReference type="Proteomes" id="UP000287872">
    <property type="component" value="Unassembled WGS sequence"/>
</dbReference>
<feature type="active site" description="Nucleophile" evidence="6">
    <location>
        <position position="438"/>
    </location>
</feature>
<keyword evidence="7" id="KW-1133">Transmembrane helix</keyword>
<feature type="domain" description="L,D-TPase catalytic" evidence="8">
    <location>
        <begin position="343"/>
        <end position="462"/>
    </location>
</feature>
<keyword evidence="7" id="KW-0472">Membrane</keyword>
<dbReference type="SUPFAM" id="SSF141523">
    <property type="entry name" value="L,D-transpeptidase catalytic domain-like"/>
    <property type="match status" value="1"/>
</dbReference>
<evidence type="ECO:0000259" key="8">
    <source>
        <dbReference type="PROSITE" id="PS52029"/>
    </source>
</evidence>
<dbReference type="RefSeq" id="WP_124997341.1">
    <property type="nucleotide sequence ID" value="NZ_BHYK01000001.1"/>
</dbReference>
<dbReference type="InterPro" id="IPR050979">
    <property type="entry name" value="LD-transpeptidase"/>
</dbReference>
<comment type="caution">
    <text evidence="9">The sequence shown here is derived from an EMBL/GenBank/DDBJ whole genome shotgun (WGS) entry which is preliminary data.</text>
</comment>
<keyword evidence="7" id="KW-0812">Transmembrane</keyword>
<feature type="transmembrane region" description="Helical" evidence="7">
    <location>
        <begin position="16"/>
        <end position="36"/>
    </location>
</feature>
<dbReference type="OrthoDB" id="3176960at2"/>
<dbReference type="InterPro" id="IPR038054">
    <property type="entry name" value="LD_TPept-like_central_sf"/>
</dbReference>
<dbReference type="PANTHER" id="PTHR30582">
    <property type="entry name" value="L,D-TRANSPEPTIDASE"/>
    <property type="match status" value="1"/>
</dbReference>
<dbReference type="GO" id="GO:0005576">
    <property type="term" value="C:extracellular region"/>
    <property type="evidence" value="ECO:0007669"/>
    <property type="project" value="TreeGrafter"/>
</dbReference>
<evidence type="ECO:0000256" key="6">
    <source>
        <dbReference type="PROSITE-ProRule" id="PRU01373"/>
    </source>
</evidence>
<dbReference type="Pfam" id="PF12229">
    <property type="entry name" value="PG_binding_4"/>
    <property type="match status" value="2"/>
</dbReference>
<dbReference type="InterPro" id="IPR005490">
    <property type="entry name" value="LD_TPept_cat_dom"/>
</dbReference>
<dbReference type="EMBL" id="BHYK01000001">
    <property type="protein sequence ID" value="GCD08676.1"/>
    <property type="molecule type" value="Genomic_DNA"/>
</dbReference>
<keyword evidence="2" id="KW-0808">Transferase</keyword>
<protein>
    <recommendedName>
        <fullName evidence="8">L,D-TPase catalytic domain-containing protein</fullName>
    </recommendedName>
</protein>
<name>A0A401UGQ0_9CLOT</name>
<dbReference type="InterPro" id="IPR038063">
    <property type="entry name" value="Transpep_catalytic_dom"/>
</dbReference>
<feature type="active site" description="Proton donor/acceptor" evidence="6">
    <location>
        <position position="417"/>
    </location>
</feature>
<evidence type="ECO:0000256" key="1">
    <source>
        <dbReference type="ARBA" id="ARBA00004752"/>
    </source>
</evidence>
<keyword evidence="3 6" id="KW-0133">Cell shape</keyword>
<dbReference type="GO" id="GO:0018104">
    <property type="term" value="P:peptidoglycan-protein cross-linking"/>
    <property type="evidence" value="ECO:0007669"/>
    <property type="project" value="TreeGrafter"/>
</dbReference>
<dbReference type="UniPathway" id="UPA00219"/>
<dbReference type="Gene3D" id="2.40.440.10">
    <property type="entry name" value="L,D-transpeptidase catalytic domain-like"/>
    <property type="match status" value="1"/>
</dbReference>
<dbReference type="Gene3D" id="3.10.20.800">
    <property type="match status" value="1"/>
</dbReference>
<organism evidence="9 10">
    <name type="scientific">Clostridium tagluense</name>
    <dbReference type="NCBI Taxonomy" id="360422"/>
    <lineage>
        <taxon>Bacteria</taxon>
        <taxon>Bacillati</taxon>
        <taxon>Bacillota</taxon>
        <taxon>Clostridia</taxon>
        <taxon>Eubacteriales</taxon>
        <taxon>Clostridiaceae</taxon>
        <taxon>Clostridium</taxon>
    </lineage>
</organism>
<dbReference type="CDD" id="cd16913">
    <property type="entry name" value="YkuD_like"/>
    <property type="match status" value="1"/>
</dbReference>
<keyword evidence="5 6" id="KW-0961">Cell wall biogenesis/degradation</keyword>
<dbReference type="PANTHER" id="PTHR30582:SF33">
    <property type="entry name" value="EXPORTED PROTEIN"/>
    <property type="match status" value="1"/>
</dbReference>
<evidence type="ECO:0000313" key="10">
    <source>
        <dbReference type="Proteomes" id="UP000287872"/>
    </source>
</evidence>
<dbReference type="InterPro" id="IPR022029">
    <property type="entry name" value="YoaR-like_PG-bd"/>
</dbReference>
<evidence type="ECO:0000256" key="7">
    <source>
        <dbReference type="SAM" id="Phobius"/>
    </source>
</evidence>
<keyword evidence="4 6" id="KW-0573">Peptidoglycan synthesis</keyword>
<dbReference type="Pfam" id="PF03734">
    <property type="entry name" value="YkuD"/>
    <property type="match status" value="1"/>
</dbReference>
<proteinExistence type="predicted"/>
<sequence length="464" mass="53469">MKNVDIKKLFRSKGTGNVIIFIASILLIYLIISLYFSKHFFFNTVINGVDVSLKAHEDTEDTIRGYVIDYRLQLAERNGEIEEIIGRDIGMEYNEKNSIDKVYPGRNSFKWIISLLKDQKYYVEDLFIYNKDNLKNKINGLNCLTTDIIEPQNVSFKYINGSYKVIEEVYGNKIIKDRFYENIEMGILKGVRKLDLNETLCYENPRYTLSSYKALETKNLLNEYVKAKITYKFGNEKEILDGNIINEWLSIDKNLETVISKIAVMKYVKKLSEKYDTVGIARKFKTSMGKIVEVSGGLYGWEINREAETEALLENIKLGNVFKKEPIYANKALYRAENEIGNTYVEVNITRQHLWFYKNGELITQGSVVSGNPNRGHSTVLGTYMLNYKQKGATLTGPGYEAPVTYWMPFFGNIGIHDASWRYSFGGEIYKRRGSHGCINAPIYLAKEIFENIEEGTPIVCYEE</sequence>
<dbReference type="GO" id="GO:0008360">
    <property type="term" value="P:regulation of cell shape"/>
    <property type="evidence" value="ECO:0007669"/>
    <property type="project" value="UniProtKB-UniRule"/>
</dbReference>
<evidence type="ECO:0000256" key="5">
    <source>
        <dbReference type="ARBA" id="ARBA00023316"/>
    </source>
</evidence>
<evidence type="ECO:0000256" key="3">
    <source>
        <dbReference type="ARBA" id="ARBA00022960"/>
    </source>
</evidence>
<dbReference type="GO" id="GO:0071972">
    <property type="term" value="F:peptidoglycan L,D-transpeptidase activity"/>
    <property type="evidence" value="ECO:0007669"/>
    <property type="project" value="TreeGrafter"/>
</dbReference>
<dbReference type="SUPFAM" id="SSF143985">
    <property type="entry name" value="L,D-transpeptidase pre-catalytic domain-like"/>
    <property type="match status" value="1"/>
</dbReference>
<keyword evidence="10" id="KW-1185">Reference proteome</keyword>
<evidence type="ECO:0000256" key="2">
    <source>
        <dbReference type="ARBA" id="ARBA00022679"/>
    </source>
</evidence>
<gene>
    <name evidence="9" type="ORF">Ctaglu_02990</name>
</gene>
<reference evidence="9 10" key="1">
    <citation type="submission" date="2018-11" db="EMBL/GenBank/DDBJ databases">
        <title>Genome sequencing and assembly of Clostridium tagluense strain A121.</title>
        <authorList>
            <person name="Murakami T."/>
            <person name="Segawa T."/>
            <person name="Shcherbakova V.A."/>
            <person name="Mori H."/>
            <person name="Yoshimura Y."/>
        </authorList>
    </citation>
    <scope>NUCLEOTIDE SEQUENCE [LARGE SCALE GENOMIC DNA]</scope>
    <source>
        <strain evidence="9 10">A121</strain>
    </source>
</reference>
<dbReference type="PROSITE" id="PS52029">
    <property type="entry name" value="LD_TPASE"/>
    <property type="match status" value="1"/>
</dbReference>
<dbReference type="GO" id="GO:0071555">
    <property type="term" value="P:cell wall organization"/>
    <property type="evidence" value="ECO:0007669"/>
    <property type="project" value="UniProtKB-UniRule"/>
</dbReference>
<evidence type="ECO:0000313" key="9">
    <source>
        <dbReference type="EMBL" id="GCD08676.1"/>
    </source>
</evidence>
<accession>A0A401UGQ0</accession>